<dbReference type="PANTHER" id="PTHR11709">
    <property type="entry name" value="MULTI-COPPER OXIDASE"/>
    <property type="match status" value="1"/>
</dbReference>
<dbReference type="Gene3D" id="2.60.40.420">
    <property type="entry name" value="Cupredoxins - blue copper proteins"/>
    <property type="match status" value="3"/>
</dbReference>
<dbReference type="InterPro" id="IPR045087">
    <property type="entry name" value="Cu-oxidase_fam"/>
</dbReference>
<dbReference type="InterPro" id="IPR011707">
    <property type="entry name" value="Cu-oxidase-like_N"/>
</dbReference>
<gene>
    <name evidence="8" type="ORF">SAMN02745674_00277</name>
</gene>
<dbReference type="SUPFAM" id="SSF49503">
    <property type="entry name" value="Cupredoxins"/>
    <property type="match status" value="3"/>
</dbReference>
<feature type="domain" description="Plastocyanin-like" evidence="6">
    <location>
        <begin position="499"/>
        <end position="615"/>
    </location>
</feature>
<dbReference type="PANTHER" id="PTHR11709:SF394">
    <property type="entry name" value="FI03373P-RELATED"/>
    <property type="match status" value="1"/>
</dbReference>
<dbReference type="STRING" id="1122188.SAMN02745674_00277"/>
<evidence type="ECO:0000259" key="5">
    <source>
        <dbReference type="Pfam" id="PF00394"/>
    </source>
</evidence>
<organism evidence="8 9">
    <name type="scientific">Lysobacter spongiicola DSM 21749</name>
    <dbReference type="NCBI Taxonomy" id="1122188"/>
    <lineage>
        <taxon>Bacteria</taxon>
        <taxon>Pseudomonadati</taxon>
        <taxon>Pseudomonadota</taxon>
        <taxon>Gammaproteobacteria</taxon>
        <taxon>Lysobacterales</taxon>
        <taxon>Lysobacteraceae</taxon>
        <taxon>Novilysobacter</taxon>
    </lineage>
</organism>
<sequence>MPTDSSGSPPPAPSRRRFVTGLAAGGVAVGMGLWRLPAFAASGAAQPLQTLSGTEFDLTIGETPMNFTGVTRPAITVNGSIPAPLLRWREGTTVNLRVRNALPPGSIHGEQASIHWHGILLPANMDGVPGLSFDGINRGETYQYRFNVVQGGTYWYHSHSGFQEQAGLYGPLVIDPIDPEPFAYDRDYVVMLSDWTDLDPNSLFARLKKRSDFDNFSKQTVGDFFDDVKQHGLAATVEDRKMWGQMRMTPTDLSDVNGNTYTFLMNGTTSLGNWTGLFRSGEKVRLRFINGSAMTYFDVRIPGLKMTVVAADGQYVHPVTVDEFRIATAETFDVIVEPTGQDAFTIFAQDTGRTGYISGTLAVREGLRAPVPNVDPKPLLTMDDMGHGGMGGGGHDMSSMSQGAMAGGAMAGMDHSGHDMSSMAGGAMAGESMAGMDHGADGMQEHPATETGNPLVDMQTMAPTPKLDDPGIGLRDNGRRVLSYADLRSTFRDPDGREPGRTVELHLTGHMERFAWSFNGVKFADAEPLRLNYGERMRIVLVNDTMMSHPIHLHGMWSDLEDESGNFMVRKHTIDMPPGSRRSYRVRADALGRWAYHCHLLYHMEAGMFREVRVEE</sequence>
<dbReference type="PROSITE" id="PS00079">
    <property type="entry name" value="MULTICOPPER_OXIDASE1"/>
    <property type="match status" value="2"/>
</dbReference>
<keyword evidence="9" id="KW-1185">Reference proteome</keyword>
<dbReference type="InterPro" id="IPR033138">
    <property type="entry name" value="Cu_oxidase_CS"/>
</dbReference>
<proteinExistence type="predicted"/>
<accession>A0A1T4M4C3</accession>
<dbReference type="InterPro" id="IPR034282">
    <property type="entry name" value="CuRO_2_CopA"/>
</dbReference>
<reference evidence="8 9" key="1">
    <citation type="submission" date="2017-02" db="EMBL/GenBank/DDBJ databases">
        <authorList>
            <person name="Peterson S.W."/>
        </authorList>
    </citation>
    <scope>NUCLEOTIDE SEQUENCE [LARGE SCALE GENOMIC DNA]</scope>
    <source>
        <strain evidence="8 9">DSM 21749</strain>
    </source>
</reference>
<dbReference type="GO" id="GO:0016491">
    <property type="term" value="F:oxidoreductase activity"/>
    <property type="evidence" value="ECO:0007669"/>
    <property type="project" value="UniProtKB-KW"/>
</dbReference>
<dbReference type="Pfam" id="PF07731">
    <property type="entry name" value="Cu-oxidase_2"/>
    <property type="match status" value="1"/>
</dbReference>
<evidence type="ECO:0000256" key="3">
    <source>
        <dbReference type="ARBA" id="ARBA00023002"/>
    </source>
</evidence>
<dbReference type="GO" id="GO:0005507">
    <property type="term" value="F:copper ion binding"/>
    <property type="evidence" value="ECO:0007669"/>
    <property type="project" value="InterPro"/>
</dbReference>
<dbReference type="CDD" id="cd13896">
    <property type="entry name" value="CuRO_3_CopA"/>
    <property type="match status" value="1"/>
</dbReference>
<evidence type="ECO:0000259" key="7">
    <source>
        <dbReference type="Pfam" id="PF07732"/>
    </source>
</evidence>
<evidence type="ECO:0000256" key="1">
    <source>
        <dbReference type="ARBA" id="ARBA00022723"/>
    </source>
</evidence>
<dbReference type="NCBIfam" id="TIGR01409">
    <property type="entry name" value="TAT_signal_seq"/>
    <property type="match status" value="1"/>
</dbReference>
<dbReference type="InterPro" id="IPR011706">
    <property type="entry name" value="Cu-oxidase_C"/>
</dbReference>
<keyword evidence="3" id="KW-0560">Oxidoreductase</keyword>
<dbReference type="Proteomes" id="UP000190061">
    <property type="component" value="Unassembled WGS sequence"/>
</dbReference>
<evidence type="ECO:0000259" key="6">
    <source>
        <dbReference type="Pfam" id="PF07731"/>
    </source>
</evidence>
<dbReference type="Pfam" id="PF07732">
    <property type="entry name" value="Cu-oxidase_3"/>
    <property type="match status" value="1"/>
</dbReference>
<evidence type="ECO:0000256" key="4">
    <source>
        <dbReference type="ARBA" id="ARBA00023008"/>
    </source>
</evidence>
<dbReference type="InterPro" id="IPR006376">
    <property type="entry name" value="Cu-R_CopA"/>
</dbReference>
<evidence type="ECO:0000313" key="9">
    <source>
        <dbReference type="Proteomes" id="UP000190061"/>
    </source>
</evidence>
<dbReference type="PROSITE" id="PS51318">
    <property type="entry name" value="TAT"/>
    <property type="match status" value="1"/>
</dbReference>
<dbReference type="EMBL" id="FUXP01000001">
    <property type="protein sequence ID" value="SJZ61706.1"/>
    <property type="molecule type" value="Genomic_DNA"/>
</dbReference>
<dbReference type="InterPro" id="IPR001117">
    <property type="entry name" value="Cu-oxidase_2nd"/>
</dbReference>
<feature type="domain" description="Plastocyanin-like" evidence="7">
    <location>
        <begin position="61"/>
        <end position="176"/>
    </location>
</feature>
<keyword evidence="4" id="KW-0186">Copper</keyword>
<dbReference type="InterPro" id="IPR019546">
    <property type="entry name" value="TAT_signal_bac_arc"/>
</dbReference>
<keyword evidence="1" id="KW-0479">Metal-binding</keyword>
<dbReference type="OrthoDB" id="9757546at2"/>
<dbReference type="InterPro" id="IPR002355">
    <property type="entry name" value="Cu_oxidase_Cu_BS"/>
</dbReference>
<dbReference type="CDD" id="cd13874">
    <property type="entry name" value="CuRO_2_CopA"/>
    <property type="match status" value="1"/>
</dbReference>
<dbReference type="InterPro" id="IPR008972">
    <property type="entry name" value="Cupredoxin"/>
</dbReference>
<feature type="domain" description="Plastocyanin-like" evidence="5">
    <location>
        <begin position="188"/>
        <end position="361"/>
    </location>
</feature>
<keyword evidence="2" id="KW-0732">Signal</keyword>
<dbReference type="PROSITE" id="PS00080">
    <property type="entry name" value="MULTICOPPER_OXIDASE2"/>
    <property type="match status" value="1"/>
</dbReference>
<dbReference type="Pfam" id="PF00394">
    <property type="entry name" value="Cu-oxidase"/>
    <property type="match status" value="1"/>
</dbReference>
<dbReference type="GO" id="GO:0042597">
    <property type="term" value="C:periplasmic space"/>
    <property type="evidence" value="ECO:0007669"/>
    <property type="project" value="InterPro"/>
</dbReference>
<dbReference type="RefSeq" id="WP_078756908.1">
    <property type="nucleotide sequence ID" value="NZ_FUXP01000001.1"/>
</dbReference>
<dbReference type="InterPro" id="IPR034279">
    <property type="entry name" value="CuRO_3_CopA"/>
</dbReference>
<dbReference type="NCBIfam" id="TIGR01480">
    <property type="entry name" value="copper_res_A"/>
    <property type="match status" value="1"/>
</dbReference>
<dbReference type="InterPro" id="IPR006311">
    <property type="entry name" value="TAT_signal"/>
</dbReference>
<name>A0A1T4M4C3_9GAMM</name>
<evidence type="ECO:0000256" key="2">
    <source>
        <dbReference type="ARBA" id="ARBA00022729"/>
    </source>
</evidence>
<evidence type="ECO:0000313" key="8">
    <source>
        <dbReference type="EMBL" id="SJZ61706.1"/>
    </source>
</evidence>
<dbReference type="AlphaFoldDB" id="A0A1T4M4C3"/>
<protein>
    <submittedName>
        <fullName evidence="8">Copper-resistance protein, CopA family</fullName>
    </submittedName>
</protein>